<feature type="transmembrane region" description="Helical" evidence="7">
    <location>
        <begin position="171"/>
        <end position="191"/>
    </location>
</feature>
<feature type="transmembrane region" description="Helical" evidence="7">
    <location>
        <begin position="141"/>
        <end position="159"/>
    </location>
</feature>
<proteinExistence type="predicted"/>
<dbReference type="RefSeq" id="WP_052453047.1">
    <property type="nucleotide sequence ID" value="NZ_CP004393.1"/>
</dbReference>
<evidence type="ECO:0000256" key="4">
    <source>
        <dbReference type="ARBA" id="ARBA00022692"/>
    </source>
</evidence>
<keyword evidence="10" id="KW-1185">Reference proteome</keyword>
<dbReference type="STRING" id="1208324.P73_1044"/>
<feature type="transmembrane region" description="Helical" evidence="7">
    <location>
        <begin position="360"/>
        <end position="386"/>
    </location>
</feature>
<dbReference type="Proteomes" id="UP000031521">
    <property type="component" value="Chromosome"/>
</dbReference>
<feature type="transmembrane region" description="Helical" evidence="7">
    <location>
        <begin position="270"/>
        <end position="291"/>
    </location>
</feature>
<dbReference type="InterPro" id="IPR011701">
    <property type="entry name" value="MFS"/>
</dbReference>
<comment type="subcellular location">
    <subcellularLocation>
        <location evidence="1">Cell membrane</location>
        <topology evidence="1">Multi-pass membrane protein</topology>
    </subcellularLocation>
</comment>
<keyword evidence="3" id="KW-1003">Cell membrane</keyword>
<feature type="transmembrane region" description="Helical" evidence="7">
    <location>
        <begin position="203"/>
        <end position="226"/>
    </location>
</feature>
<feature type="transmembrane region" description="Helical" evidence="7">
    <location>
        <begin position="16"/>
        <end position="42"/>
    </location>
</feature>
<protein>
    <submittedName>
        <fullName evidence="9">EmrB/QacA family drug resistance transporter</fullName>
    </submittedName>
</protein>
<dbReference type="Gene3D" id="1.20.1250.20">
    <property type="entry name" value="MFS general substrate transporter like domains"/>
    <property type="match status" value="1"/>
</dbReference>
<reference evidence="9 10" key="1">
    <citation type="journal article" date="2014" name="Int. J. Syst. Evol. Microbiol.">
        <title>Celeribacter indicus sp. nov., a polycyclic aromatic hydrocarbon-degrading bacterium from deep-sea sediment and reclassification of Huaishuia halophila as Celeribacter halophilus comb. nov.</title>
        <authorList>
            <person name="Lai Q."/>
            <person name="Cao J."/>
            <person name="Yuan J."/>
            <person name="Li F."/>
            <person name="Shao Z."/>
        </authorList>
    </citation>
    <scope>NUCLEOTIDE SEQUENCE [LARGE SCALE GENOMIC DNA]</scope>
    <source>
        <strain evidence="9">P73</strain>
    </source>
</reference>
<keyword evidence="5 7" id="KW-1133">Transmembrane helix</keyword>
<keyword evidence="6 7" id="KW-0472">Membrane</keyword>
<dbReference type="EMBL" id="CP004393">
    <property type="protein sequence ID" value="AJE45759.1"/>
    <property type="molecule type" value="Genomic_DNA"/>
</dbReference>
<feature type="transmembrane region" description="Helical" evidence="7">
    <location>
        <begin position="407"/>
        <end position="424"/>
    </location>
</feature>
<accession>A0A0B5DRT8</accession>
<feature type="transmembrane region" description="Helical" evidence="7">
    <location>
        <begin position="436"/>
        <end position="453"/>
    </location>
</feature>
<evidence type="ECO:0000256" key="7">
    <source>
        <dbReference type="SAM" id="Phobius"/>
    </source>
</evidence>
<name>A0A0B5DRT8_9RHOB</name>
<dbReference type="PANTHER" id="PTHR42718">
    <property type="entry name" value="MAJOR FACILITATOR SUPERFAMILY MULTIDRUG TRANSPORTER MFSC"/>
    <property type="match status" value="1"/>
</dbReference>
<dbReference type="GO" id="GO:0022857">
    <property type="term" value="F:transmembrane transporter activity"/>
    <property type="evidence" value="ECO:0007669"/>
    <property type="project" value="InterPro"/>
</dbReference>
<dbReference type="InterPro" id="IPR020846">
    <property type="entry name" value="MFS_dom"/>
</dbReference>
<dbReference type="OrthoDB" id="9812221at2"/>
<organism evidence="9 10">
    <name type="scientific">Celeribacter indicus</name>
    <dbReference type="NCBI Taxonomy" id="1208324"/>
    <lineage>
        <taxon>Bacteria</taxon>
        <taxon>Pseudomonadati</taxon>
        <taxon>Pseudomonadota</taxon>
        <taxon>Alphaproteobacteria</taxon>
        <taxon>Rhodobacterales</taxon>
        <taxon>Roseobacteraceae</taxon>
        <taxon>Celeribacter</taxon>
    </lineage>
</organism>
<sequence>MHGTASDKSVIETPRILPWVVAGVFYLDNFDAAAIVSILPVVARDFGAGVGAASMAVTAYLVALAIFTPVSGWMADRFGGRRVLASALAVFGLGAAGVALASGLTGLVLARAVQGVGGAMMVPVGRVVMMRSFPRSEFVRAMAIVTTPAILGGVLAPSLGGAAATWGSWRWLFWAELPVALAAAVLVLRHVPAGAPIAPRPLSPAAFVLFGVALAGLTILFGMVSAGAASGLLFWGLMAVVLPTGALALWYNRRAAVPLFDFALLRRRSFAAAIGPGTLFFMTAGAVPFLLPMLFQIGLGRNAFESGMFTLVWALVALVMKATTPTVLRRFGFRTVLCTNAAILAAASLGAAMIGPAMPIVVLMGVLVAYGVARSLQFSVVASFTYAEIEPNDVGAATGFAGMVRQLSNSLGVALAAVVLVLIAGGGEPSATDINLTFGILAALPAVAALMFLRLPRDIGAAMSGHLPRGRAAPT</sequence>
<feature type="transmembrane region" description="Helical" evidence="7">
    <location>
        <begin position="48"/>
        <end position="71"/>
    </location>
</feature>
<feature type="transmembrane region" description="Helical" evidence="7">
    <location>
        <begin position="83"/>
        <end position="102"/>
    </location>
</feature>
<dbReference type="HOGENOM" id="CLU_000960_28_0_5"/>
<gene>
    <name evidence="9" type="ORF">P73_1044</name>
</gene>
<evidence type="ECO:0000256" key="6">
    <source>
        <dbReference type="ARBA" id="ARBA00023136"/>
    </source>
</evidence>
<feature type="transmembrane region" description="Helical" evidence="7">
    <location>
        <begin position="232"/>
        <end position="250"/>
    </location>
</feature>
<evidence type="ECO:0000256" key="3">
    <source>
        <dbReference type="ARBA" id="ARBA00022475"/>
    </source>
</evidence>
<dbReference type="Gene3D" id="1.20.1720.10">
    <property type="entry name" value="Multidrug resistance protein D"/>
    <property type="match status" value="1"/>
</dbReference>
<evidence type="ECO:0000256" key="1">
    <source>
        <dbReference type="ARBA" id="ARBA00004651"/>
    </source>
</evidence>
<feature type="transmembrane region" description="Helical" evidence="7">
    <location>
        <begin position="332"/>
        <end position="354"/>
    </location>
</feature>
<dbReference type="InterPro" id="IPR036259">
    <property type="entry name" value="MFS_trans_sf"/>
</dbReference>
<dbReference type="AlphaFoldDB" id="A0A0B5DRT8"/>
<dbReference type="KEGG" id="cid:P73_1044"/>
<evidence type="ECO:0000256" key="5">
    <source>
        <dbReference type="ARBA" id="ARBA00022989"/>
    </source>
</evidence>
<keyword evidence="4 7" id="KW-0812">Transmembrane</keyword>
<dbReference type="GO" id="GO:0005886">
    <property type="term" value="C:plasma membrane"/>
    <property type="evidence" value="ECO:0007669"/>
    <property type="project" value="UniProtKB-SubCell"/>
</dbReference>
<dbReference type="PROSITE" id="PS50850">
    <property type="entry name" value="MFS"/>
    <property type="match status" value="1"/>
</dbReference>
<evidence type="ECO:0000313" key="10">
    <source>
        <dbReference type="Proteomes" id="UP000031521"/>
    </source>
</evidence>
<dbReference type="SUPFAM" id="SSF103473">
    <property type="entry name" value="MFS general substrate transporter"/>
    <property type="match status" value="1"/>
</dbReference>
<keyword evidence="2" id="KW-0813">Transport</keyword>
<evidence type="ECO:0000313" key="9">
    <source>
        <dbReference type="EMBL" id="AJE45759.1"/>
    </source>
</evidence>
<feature type="domain" description="Major facilitator superfamily (MFS) profile" evidence="8">
    <location>
        <begin position="17"/>
        <end position="460"/>
    </location>
</feature>
<evidence type="ECO:0000256" key="2">
    <source>
        <dbReference type="ARBA" id="ARBA00022448"/>
    </source>
</evidence>
<dbReference type="Pfam" id="PF07690">
    <property type="entry name" value="MFS_1"/>
    <property type="match status" value="1"/>
</dbReference>
<feature type="transmembrane region" description="Helical" evidence="7">
    <location>
        <begin position="303"/>
        <end position="320"/>
    </location>
</feature>
<evidence type="ECO:0000259" key="8">
    <source>
        <dbReference type="PROSITE" id="PS50850"/>
    </source>
</evidence>
<dbReference type="PANTHER" id="PTHR42718:SF46">
    <property type="entry name" value="BLR6921 PROTEIN"/>
    <property type="match status" value="1"/>
</dbReference>